<dbReference type="EMBL" id="JADCNL010000008">
    <property type="protein sequence ID" value="KAG0470436.1"/>
    <property type="molecule type" value="Genomic_DNA"/>
</dbReference>
<feature type="region of interest" description="Disordered" evidence="1">
    <location>
        <begin position="133"/>
        <end position="172"/>
    </location>
</feature>
<organism evidence="2 3">
    <name type="scientific">Vanilla planifolia</name>
    <name type="common">Vanilla</name>
    <dbReference type="NCBI Taxonomy" id="51239"/>
    <lineage>
        <taxon>Eukaryota</taxon>
        <taxon>Viridiplantae</taxon>
        <taxon>Streptophyta</taxon>
        <taxon>Embryophyta</taxon>
        <taxon>Tracheophyta</taxon>
        <taxon>Spermatophyta</taxon>
        <taxon>Magnoliopsida</taxon>
        <taxon>Liliopsida</taxon>
        <taxon>Asparagales</taxon>
        <taxon>Orchidaceae</taxon>
        <taxon>Vanilloideae</taxon>
        <taxon>Vanilleae</taxon>
        <taxon>Vanilla</taxon>
    </lineage>
</organism>
<keyword evidence="3" id="KW-1185">Reference proteome</keyword>
<comment type="caution">
    <text evidence="2">The sequence shown here is derived from an EMBL/GenBank/DDBJ whole genome shotgun (WGS) entry which is preliminary data.</text>
</comment>
<sequence length="246" mass="27209">MEHHPVALLHHGKQQTVLPLPFQIKSRQSRCSSLSEGRRTANLTPVPEEFSPADECRPEIRRPGGFGTASGSADSRCRRRTSSGLTRDRQMGQLEWKFSQASTQSTWKAWRHLGSRRRSSSVSYRLRQTAHSSPLFSPINDPNRKTGSDSTTACPTPELRRSTDVPYTNPLLPPPRAAAPCLRQCLAYSSRRHVRESIVVSTTEMMAMLGRNGIPADALSVAGDWNGDGAPDPPWIPFSARSPLGR</sequence>
<dbReference type="OrthoDB" id="688758at2759"/>
<dbReference type="Proteomes" id="UP000636800">
    <property type="component" value="Unassembled WGS sequence"/>
</dbReference>
<evidence type="ECO:0000256" key="1">
    <source>
        <dbReference type="SAM" id="MobiDB-lite"/>
    </source>
</evidence>
<feature type="region of interest" description="Disordered" evidence="1">
    <location>
        <begin position="31"/>
        <end position="88"/>
    </location>
</feature>
<accession>A0A835QC70</accession>
<evidence type="ECO:0000313" key="2">
    <source>
        <dbReference type="EMBL" id="KAG0470436.1"/>
    </source>
</evidence>
<name>A0A835QC70_VANPL</name>
<protein>
    <submittedName>
        <fullName evidence="2">Uncharacterized protein</fullName>
    </submittedName>
</protein>
<reference evidence="2 3" key="1">
    <citation type="journal article" date="2020" name="Nat. Food">
        <title>A phased Vanilla planifolia genome enables genetic improvement of flavour and production.</title>
        <authorList>
            <person name="Hasing T."/>
            <person name="Tang H."/>
            <person name="Brym M."/>
            <person name="Khazi F."/>
            <person name="Huang T."/>
            <person name="Chambers A.H."/>
        </authorList>
    </citation>
    <scope>NUCLEOTIDE SEQUENCE [LARGE SCALE GENOMIC DNA]</scope>
    <source>
        <tissue evidence="2">Leaf</tissue>
    </source>
</reference>
<dbReference type="AlphaFoldDB" id="A0A835QC70"/>
<proteinExistence type="predicted"/>
<gene>
    <name evidence="2" type="ORF">HPP92_017136</name>
</gene>
<evidence type="ECO:0000313" key="3">
    <source>
        <dbReference type="Proteomes" id="UP000636800"/>
    </source>
</evidence>